<dbReference type="KEGG" id="mpad:KEF85_09385"/>
<keyword evidence="1" id="KW-0732">Signal</keyword>
<accession>A0A975MKL3</accession>
<keyword evidence="3" id="KW-1185">Reference proteome</keyword>
<evidence type="ECO:0000256" key="1">
    <source>
        <dbReference type="SAM" id="SignalP"/>
    </source>
</evidence>
<feature type="chain" id="PRO_5036985280" evidence="1">
    <location>
        <begin position="25"/>
        <end position="138"/>
    </location>
</feature>
<evidence type="ECO:0000313" key="2">
    <source>
        <dbReference type="EMBL" id="QWF69593.1"/>
    </source>
</evidence>
<dbReference type="EMBL" id="CP073754">
    <property type="protein sequence ID" value="QWF69593.1"/>
    <property type="molecule type" value="Genomic_DNA"/>
</dbReference>
<dbReference type="AlphaFoldDB" id="A0A975MKL3"/>
<name>A0A975MKL3_9GAMM</name>
<evidence type="ECO:0000313" key="3">
    <source>
        <dbReference type="Proteomes" id="UP000676649"/>
    </source>
</evidence>
<dbReference type="Proteomes" id="UP000676649">
    <property type="component" value="Chromosome"/>
</dbReference>
<proteinExistence type="predicted"/>
<organism evidence="2 3">
    <name type="scientific">Methylomonas paludis</name>
    <dbReference type="NCBI Taxonomy" id="1173101"/>
    <lineage>
        <taxon>Bacteria</taxon>
        <taxon>Pseudomonadati</taxon>
        <taxon>Pseudomonadota</taxon>
        <taxon>Gammaproteobacteria</taxon>
        <taxon>Methylococcales</taxon>
        <taxon>Methylococcaceae</taxon>
        <taxon>Methylomonas</taxon>
    </lineage>
</organism>
<protein>
    <submittedName>
        <fullName evidence="2">Uncharacterized protein</fullName>
    </submittedName>
</protein>
<dbReference type="RefSeq" id="WP_215579855.1">
    <property type="nucleotide sequence ID" value="NZ_CP073754.1"/>
</dbReference>
<reference evidence="2" key="1">
    <citation type="submission" date="2021-04" db="EMBL/GenBank/DDBJ databases">
        <title>Draft genome sequence data of methanotrophic Methylovulum sp. strain S1L and Methylomonas sp. strain S2AM isolated from boreal lake water columns.</title>
        <authorList>
            <person name="Rissanen A.J."/>
            <person name="Mangayil R."/>
            <person name="Svenning M.M."/>
            <person name="Khanongnuch R."/>
        </authorList>
    </citation>
    <scope>NUCLEOTIDE SEQUENCE</scope>
    <source>
        <strain evidence="2">S2AM</strain>
    </source>
</reference>
<gene>
    <name evidence="2" type="ORF">KEF85_09385</name>
</gene>
<feature type="signal peptide" evidence="1">
    <location>
        <begin position="1"/>
        <end position="24"/>
    </location>
</feature>
<sequence>MKTPINWKRIILISTLIFSSTAWAVTPDEEDEKVCKKPKFRDANPGHLAEVAPESQISFHASRGTDPGSVTAEAKGEKLTVTVTNKVTFLLVNAKLPATLRDGFARVHVTAKAADGGCLGQDGWLLKIKDPAQLAEAK</sequence>